<dbReference type="Proteomes" id="UP001055057">
    <property type="component" value="Unassembled WGS sequence"/>
</dbReference>
<organism evidence="8 9">
    <name type="scientific">Methylobacterium trifolii</name>
    <dbReference type="NCBI Taxonomy" id="1003092"/>
    <lineage>
        <taxon>Bacteria</taxon>
        <taxon>Pseudomonadati</taxon>
        <taxon>Pseudomonadota</taxon>
        <taxon>Alphaproteobacteria</taxon>
        <taxon>Hyphomicrobiales</taxon>
        <taxon>Methylobacteriaceae</taxon>
        <taxon>Methylobacterium</taxon>
    </lineage>
</organism>
<dbReference type="Pfam" id="PF00571">
    <property type="entry name" value="CBS"/>
    <property type="match status" value="2"/>
</dbReference>
<name>A0ABQ4TUC2_9HYPH</name>
<dbReference type="EMBL" id="BPRB01000006">
    <property type="protein sequence ID" value="GJE58039.1"/>
    <property type="molecule type" value="Genomic_DNA"/>
</dbReference>
<dbReference type="Gene3D" id="3.10.580.10">
    <property type="entry name" value="CBS-domain"/>
    <property type="match status" value="1"/>
</dbReference>
<evidence type="ECO:0000256" key="2">
    <source>
        <dbReference type="ARBA" id="ARBA00022737"/>
    </source>
</evidence>
<evidence type="ECO:0000256" key="4">
    <source>
        <dbReference type="PIRNR" id="PIRNR004692"/>
    </source>
</evidence>
<keyword evidence="3 5" id="KW-0129">CBS domain</keyword>
<dbReference type="GO" id="GO:0016853">
    <property type="term" value="F:isomerase activity"/>
    <property type="evidence" value="ECO:0007669"/>
    <property type="project" value="UniProtKB-KW"/>
</dbReference>
<evidence type="ECO:0000256" key="1">
    <source>
        <dbReference type="ARBA" id="ARBA00008165"/>
    </source>
</evidence>
<dbReference type="SUPFAM" id="SSF54631">
    <property type="entry name" value="CBS-domain pair"/>
    <property type="match status" value="1"/>
</dbReference>
<reference evidence="8" key="2">
    <citation type="submission" date="2021-08" db="EMBL/GenBank/DDBJ databases">
        <authorList>
            <person name="Tani A."/>
            <person name="Ola A."/>
            <person name="Ogura Y."/>
            <person name="Katsura K."/>
            <person name="Hayashi T."/>
        </authorList>
    </citation>
    <scope>NUCLEOTIDE SEQUENCE</scope>
    <source>
        <strain evidence="8">DSM 23632</strain>
    </source>
</reference>
<dbReference type="SMART" id="SM00116">
    <property type="entry name" value="CBS"/>
    <property type="match status" value="2"/>
</dbReference>
<comment type="similarity">
    <text evidence="1 4">Belongs to the SIS family. GutQ/KpsF subfamily.</text>
</comment>
<gene>
    <name evidence="8" type="primary">kdsD</name>
    <name evidence="8" type="ORF">MPOCJGCO_0116</name>
</gene>
<dbReference type="CDD" id="cd04604">
    <property type="entry name" value="CBS_pair_SIS_assoc"/>
    <property type="match status" value="1"/>
</dbReference>
<dbReference type="NCBIfam" id="TIGR00393">
    <property type="entry name" value="kpsF"/>
    <property type="match status" value="1"/>
</dbReference>
<keyword evidence="9" id="KW-1185">Reference proteome</keyword>
<keyword evidence="2" id="KW-0677">Repeat</keyword>
<dbReference type="PIRSF" id="PIRSF004692">
    <property type="entry name" value="KdsD_KpsF"/>
    <property type="match status" value="1"/>
</dbReference>
<feature type="domain" description="SIS" evidence="7">
    <location>
        <begin position="71"/>
        <end position="214"/>
    </location>
</feature>
<feature type="domain" description="CBS" evidence="6">
    <location>
        <begin position="304"/>
        <end position="355"/>
    </location>
</feature>
<sequence length="355" mass="37541">MVETAGFSAARRIAADDSDPADRAVFDAPKAGARQADIRGLGRRSLEFGITALQEVIGSMEGAFGDAFERAVHQILDTRGRVIVCGIGKSGHVGRKLAATLASTGTHAFFVHPTEASHGDLGMIAPDDAIIALSWSGETAELGDLVSFSRRFSIPLIAITSNPGSTLGRAADILLALPKVRESCPHELAPTTSTLIQLALGDALAVALVEQRGFTPARFKTLHPGGTLAARLKTVRQLMHTGDEIPLVRDGLVMSRVLIEISARRYGCVGVVDGDGRMAGIVTDGDLRRHMGPAILDTPVRSVMTADPVVVEPDLLASAALELMNRKRITAIFVVVEGRPVGILHVHDLLRAGIV</sequence>
<protein>
    <submittedName>
        <fullName evidence="8">Arabinose 5-phosphate isomerase KdsD</fullName>
    </submittedName>
</protein>
<feature type="domain" description="CBS" evidence="6">
    <location>
        <begin position="239"/>
        <end position="298"/>
    </location>
</feature>
<evidence type="ECO:0000313" key="9">
    <source>
        <dbReference type="Proteomes" id="UP001055057"/>
    </source>
</evidence>
<dbReference type="RefSeq" id="WP_373875284.1">
    <property type="nucleotide sequence ID" value="NZ_BPRB01000006.1"/>
</dbReference>
<evidence type="ECO:0000259" key="7">
    <source>
        <dbReference type="PROSITE" id="PS51464"/>
    </source>
</evidence>
<reference evidence="8" key="1">
    <citation type="journal article" date="2021" name="Front. Microbiol.">
        <title>Comprehensive Comparative Genomics and Phenotyping of Methylobacterium Species.</title>
        <authorList>
            <person name="Alessa O."/>
            <person name="Ogura Y."/>
            <person name="Fujitani Y."/>
            <person name="Takami H."/>
            <person name="Hayashi T."/>
            <person name="Sahin N."/>
            <person name="Tani A."/>
        </authorList>
    </citation>
    <scope>NUCLEOTIDE SEQUENCE</scope>
    <source>
        <strain evidence="8">DSM 23632</strain>
    </source>
</reference>
<keyword evidence="8" id="KW-0413">Isomerase</keyword>
<dbReference type="Gene3D" id="3.40.50.10490">
    <property type="entry name" value="Glucose-6-phosphate isomerase like protein, domain 1"/>
    <property type="match status" value="1"/>
</dbReference>
<dbReference type="InterPro" id="IPR035474">
    <property type="entry name" value="SIS_Kpsf"/>
</dbReference>
<dbReference type="PANTHER" id="PTHR42745">
    <property type="match status" value="1"/>
</dbReference>
<evidence type="ECO:0000256" key="5">
    <source>
        <dbReference type="PROSITE-ProRule" id="PRU00703"/>
    </source>
</evidence>
<dbReference type="Pfam" id="PF01380">
    <property type="entry name" value="SIS"/>
    <property type="match status" value="1"/>
</dbReference>
<dbReference type="SUPFAM" id="SSF53697">
    <property type="entry name" value="SIS domain"/>
    <property type="match status" value="1"/>
</dbReference>
<dbReference type="InterPro" id="IPR046342">
    <property type="entry name" value="CBS_dom_sf"/>
</dbReference>
<evidence type="ECO:0000313" key="8">
    <source>
        <dbReference type="EMBL" id="GJE58039.1"/>
    </source>
</evidence>
<dbReference type="PROSITE" id="PS51371">
    <property type="entry name" value="CBS"/>
    <property type="match status" value="2"/>
</dbReference>
<dbReference type="PROSITE" id="PS51464">
    <property type="entry name" value="SIS"/>
    <property type="match status" value="1"/>
</dbReference>
<dbReference type="InterPro" id="IPR004800">
    <property type="entry name" value="KdsD/KpsF-type"/>
</dbReference>
<dbReference type="PANTHER" id="PTHR42745:SF1">
    <property type="entry name" value="ARABINOSE 5-PHOSPHATE ISOMERASE KDSD"/>
    <property type="match status" value="1"/>
</dbReference>
<evidence type="ECO:0000256" key="3">
    <source>
        <dbReference type="ARBA" id="ARBA00023122"/>
    </source>
</evidence>
<evidence type="ECO:0000259" key="6">
    <source>
        <dbReference type="PROSITE" id="PS51371"/>
    </source>
</evidence>
<comment type="caution">
    <text evidence="8">The sequence shown here is derived from an EMBL/GenBank/DDBJ whole genome shotgun (WGS) entry which is preliminary data.</text>
</comment>
<dbReference type="CDD" id="cd05014">
    <property type="entry name" value="SIS_Kpsf"/>
    <property type="match status" value="1"/>
</dbReference>
<dbReference type="InterPro" id="IPR000644">
    <property type="entry name" value="CBS_dom"/>
</dbReference>
<dbReference type="InterPro" id="IPR001347">
    <property type="entry name" value="SIS_dom"/>
</dbReference>
<dbReference type="InterPro" id="IPR046348">
    <property type="entry name" value="SIS_dom_sf"/>
</dbReference>
<accession>A0ABQ4TUC2</accession>
<dbReference type="InterPro" id="IPR050986">
    <property type="entry name" value="GutQ/KpsF_isomerases"/>
</dbReference>
<proteinExistence type="inferred from homology"/>